<dbReference type="Proteomes" id="UP000274556">
    <property type="component" value="Unassembled WGS sequence"/>
</dbReference>
<keyword evidence="8" id="KW-0626">Porin</keyword>
<feature type="signal peptide" evidence="13">
    <location>
        <begin position="1"/>
        <end position="20"/>
    </location>
</feature>
<dbReference type="PANTHER" id="PTHR30069">
    <property type="entry name" value="TONB-DEPENDENT OUTER MEMBRANE RECEPTOR"/>
    <property type="match status" value="1"/>
</dbReference>
<keyword evidence="4 11" id="KW-0812">Transmembrane</keyword>
<dbReference type="RefSeq" id="WP_211335056.1">
    <property type="nucleotide sequence ID" value="NZ_RBXL01000001.1"/>
</dbReference>
<evidence type="ECO:0000256" key="7">
    <source>
        <dbReference type="ARBA" id="ARBA00023077"/>
    </source>
</evidence>
<reference evidence="16 17" key="1">
    <citation type="submission" date="2018-10" db="EMBL/GenBank/DDBJ databases">
        <title>Genomic Encyclopedia of Archaeal and Bacterial Type Strains, Phase II (KMG-II): from individual species to whole genera.</title>
        <authorList>
            <person name="Goeker M."/>
        </authorList>
    </citation>
    <scope>NUCLEOTIDE SEQUENCE [LARGE SCALE GENOMIC DNA]</scope>
    <source>
        <strain evidence="16 17">DSM 235</strain>
    </source>
</reference>
<dbReference type="Pfam" id="PF07715">
    <property type="entry name" value="Plug"/>
    <property type="match status" value="1"/>
</dbReference>
<feature type="domain" description="TonB-dependent receptor plug" evidence="15">
    <location>
        <begin position="43"/>
        <end position="147"/>
    </location>
</feature>
<evidence type="ECO:0000256" key="1">
    <source>
        <dbReference type="ARBA" id="ARBA00004571"/>
    </source>
</evidence>
<evidence type="ECO:0000256" key="10">
    <source>
        <dbReference type="ARBA" id="ARBA00023237"/>
    </source>
</evidence>
<dbReference type="Pfam" id="PF00593">
    <property type="entry name" value="TonB_dep_Rec_b-barrel"/>
    <property type="match status" value="1"/>
</dbReference>
<dbReference type="PROSITE" id="PS52016">
    <property type="entry name" value="TONB_DEPENDENT_REC_3"/>
    <property type="match status" value="1"/>
</dbReference>
<dbReference type="GO" id="GO:0009279">
    <property type="term" value="C:cell outer membrane"/>
    <property type="evidence" value="ECO:0007669"/>
    <property type="project" value="UniProtKB-SubCell"/>
</dbReference>
<proteinExistence type="inferred from homology"/>
<evidence type="ECO:0000256" key="13">
    <source>
        <dbReference type="SAM" id="SignalP"/>
    </source>
</evidence>
<dbReference type="CDD" id="cd01347">
    <property type="entry name" value="ligand_gated_channel"/>
    <property type="match status" value="1"/>
</dbReference>
<dbReference type="SUPFAM" id="SSF56935">
    <property type="entry name" value="Porins"/>
    <property type="match status" value="1"/>
</dbReference>
<keyword evidence="7 12" id="KW-0798">TonB box</keyword>
<dbReference type="GO" id="GO:0015288">
    <property type="term" value="F:porin activity"/>
    <property type="evidence" value="ECO:0007669"/>
    <property type="project" value="UniProtKB-KW"/>
</dbReference>
<dbReference type="InterPro" id="IPR036942">
    <property type="entry name" value="Beta-barrel_TonB_sf"/>
</dbReference>
<dbReference type="AlphaFoldDB" id="A0A495V7X5"/>
<dbReference type="Gene3D" id="2.170.130.10">
    <property type="entry name" value="TonB-dependent receptor, plug domain"/>
    <property type="match status" value="1"/>
</dbReference>
<evidence type="ECO:0000256" key="9">
    <source>
        <dbReference type="ARBA" id="ARBA00023136"/>
    </source>
</evidence>
<evidence type="ECO:0000256" key="6">
    <source>
        <dbReference type="ARBA" id="ARBA00023065"/>
    </source>
</evidence>
<evidence type="ECO:0000256" key="5">
    <source>
        <dbReference type="ARBA" id="ARBA00022729"/>
    </source>
</evidence>
<dbReference type="InterPro" id="IPR010101">
    <property type="entry name" value="B12_transptr_BtuB"/>
</dbReference>
<name>A0A495V7X5_9GAMM</name>
<dbReference type="GO" id="GO:0046930">
    <property type="term" value="C:pore complex"/>
    <property type="evidence" value="ECO:0007669"/>
    <property type="project" value="UniProtKB-KW"/>
</dbReference>
<dbReference type="GO" id="GO:0015420">
    <property type="term" value="F:ABC-type vitamin B12 transporter activity"/>
    <property type="evidence" value="ECO:0007669"/>
    <property type="project" value="InterPro"/>
</dbReference>
<dbReference type="InterPro" id="IPR037066">
    <property type="entry name" value="Plug_dom_sf"/>
</dbReference>
<accession>A0A495V7X5</accession>
<gene>
    <name evidence="16" type="ORF">BDD21_2833</name>
</gene>
<dbReference type="PANTHER" id="PTHR30069:SF53">
    <property type="entry name" value="COLICIN I RECEPTOR-RELATED"/>
    <property type="match status" value="1"/>
</dbReference>
<keyword evidence="2 11" id="KW-0813">Transport</keyword>
<evidence type="ECO:0000256" key="2">
    <source>
        <dbReference type="ARBA" id="ARBA00022448"/>
    </source>
</evidence>
<sequence length="616" mass="66855">MRFPVMAAAVSLPLGLPVYADTQTLILDPLVVTATRTPETEGQTLASVSVIDRDEIERRQFRSVPDALRGLPGVSISGSGGAGQPASLFLRGTNAGHVLVLIDGVKVGSATLGTAPLQDLPIAQIERIEVVRGPRSSLYGSEAIGGVIQIFTRRGGGELRPRFSVGAGSFDTASISGGISGGGERGWFDLGANMEQTDGIDACEGRAFPFAGCGVDEPDRDGYRNLGLSARAGYEFSDQAKVDFSLLTSDNRTDFDGSIFSGNLSRSEQQVFGVEGTLRPLDAWTLILSAGRSQDTYRAFYADAFVPERFVDSFETERDSFGIQNDLALIPDQLFTLGLDYQVDRVAGTVDYTDDSRSNTGVYGQYLGSIGANELAASLRYDDYQQFGGQTTGNLAWGYLFDQGIRVSLSYGTAFKAPTFNDLYYPGFGNPNLSPEESASVELGLTGTLPLGRWELSLYETDIDDLIAFDAATFAPANIASARIRGFEASGIVQIQEWDLGASLTLLDPENRSNGPNQGNLLPRRPEQMLQLDLDRQFERWSAGLSVYVAGRSFDDLANNERLDGYTLLGLRAEYAFTPSVRIQGRLENALDEDYQTAFLFNQPGRAFYLTLRYEP</sequence>
<dbReference type="Gene3D" id="2.40.170.20">
    <property type="entry name" value="TonB-dependent receptor, beta-barrel domain"/>
    <property type="match status" value="1"/>
</dbReference>
<evidence type="ECO:0000256" key="3">
    <source>
        <dbReference type="ARBA" id="ARBA00022452"/>
    </source>
</evidence>
<keyword evidence="5 13" id="KW-0732">Signal</keyword>
<protein>
    <submittedName>
        <fullName evidence="16">Vitamin B12 transporter</fullName>
    </submittedName>
</protein>
<keyword evidence="9 11" id="KW-0472">Membrane</keyword>
<evidence type="ECO:0000256" key="12">
    <source>
        <dbReference type="RuleBase" id="RU003357"/>
    </source>
</evidence>
<feature type="chain" id="PRO_5019735308" evidence="13">
    <location>
        <begin position="21"/>
        <end position="616"/>
    </location>
</feature>
<evidence type="ECO:0000313" key="16">
    <source>
        <dbReference type="EMBL" id="RKT45384.1"/>
    </source>
</evidence>
<dbReference type="NCBIfam" id="TIGR01779">
    <property type="entry name" value="TonB-B12"/>
    <property type="match status" value="1"/>
</dbReference>
<evidence type="ECO:0000256" key="11">
    <source>
        <dbReference type="PROSITE-ProRule" id="PRU01360"/>
    </source>
</evidence>
<dbReference type="InterPro" id="IPR012910">
    <property type="entry name" value="Plug_dom"/>
</dbReference>
<keyword evidence="3 11" id="KW-1134">Transmembrane beta strand</keyword>
<organism evidence="16 17">
    <name type="scientific">Thiocapsa rosea</name>
    <dbReference type="NCBI Taxonomy" id="69360"/>
    <lineage>
        <taxon>Bacteria</taxon>
        <taxon>Pseudomonadati</taxon>
        <taxon>Pseudomonadota</taxon>
        <taxon>Gammaproteobacteria</taxon>
        <taxon>Chromatiales</taxon>
        <taxon>Chromatiaceae</taxon>
        <taxon>Thiocapsa</taxon>
    </lineage>
</organism>
<keyword evidence="17" id="KW-1185">Reference proteome</keyword>
<comment type="similarity">
    <text evidence="11 12">Belongs to the TonB-dependent receptor family.</text>
</comment>
<evidence type="ECO:0000259" key="15">
    <source>
        <dbReference type="Pfam" id="PF07715"/>
    </source>
</evidence>
<dbReference type="InterPro" id="IPR000531">
    <property type="entry name" value="Beta-barrel_TonB"/>
</dbReference>
<keyword evidence="6" id="KW-0406">Ion transport</keyword>
<evidence type="ECO:0000256" key="4">
    <source>
        <dbReference type="ARBA" id="ARBA00022692"/>
    </source>
</evidence>
<comment type="subcellular location">
    <subcellularLocation>
        <location evidence="1 11">Cell outer membrane</location>
        <topology evidence="1 11">Multi-pass membrane protein</topology>
    </subcellularLocation>
</comment>
<evidence type="ECO:0000256" key="8">
    <source>
        <dbReference type="ARBA" id="ARBA00023114"/>
    </source>
</evidence>
<feature type="domain" description="TonB-dependent receptor-like beta-barrel" evidence="14">
    <location>
        <begin position="237"/>
        <end position="589"/>
    </location>
</feature>
<dbReference type="InterPro" id="IPR039426">
    <property type="entry name" value="TonB-dep_rcpt-like"/>
</dbReference>
<evidence type="ECO:0000259" key="14">
    <source>
        <dbReference type="Pfam" id="PF00593"/>
    </source>
</evidence>
<evidence type="ECO:0000313" key="17">
    <source>
        <dbReference type="Proteomes" id="UP000274556"/>
    </source>
</evidence>
<dbReference type="EMBL" id="RBXL01000001">
    <property type="protein sequence ID" value="RKT45384.1"/>
    <property type="molecule type" value="Genomic_DNA"/>
</dbReference>
<comment type="caution">
    <text evidence="16">The sequence shown here is derived from an EMBL/GenBank/DDBJ whole genome shotgun (WGS) entry which is preliminary data.</text>
</comment>
<keyword evidence="10 11" id="KW-0998">Cell outer membrane</keyword>
<dbReference type="GO" id="GO:0006811">
    <property type="term" value="P:monoatomic ion transport"/>
    <property type="evidence" value="ECO:0007669"/>
    <property type="project" value="UniProtKB-KW"/>
</dbReference>